<reference evidence="5 6" key="1">
    <citation type="submission" date="2019-07" db="EMBL/GenBank/DDBJ databases">
        <title>New species of Amycolatopsis and Streptomyces.</title>
        <authorList>
            <person name="Duangmal K."/>
            <person name="Teo W.F.A."/>
            <person name="Lipun K."/>
        </authorList>
    </citation>
    <scope>NUCLEOTIDE SEQUENCE [LARGE SCALE GENOMIC DNA]</scope>
    <source>
        <strain evidence="5 6">JCM 30562</strain>
    </source>
</reference>
<dbReference type="Gene3D" id="2.60.40.790">
    <property type="match status" value="1"/>
</dbReference>
<dbReference type="EMBL" id="VJZA01000004">
    <property type="protein sequence ID" value="TVT24941.1"/>
    <property type="molecule type" value="Genomic_DNA"/>
</dbReference>
<evidence type="ECO:0000256" key="2">
    <source>
        <dbReference type="RuleBase" id="RU003616"/>
    </source>
</evidence>
<feature type="domain" description="SHSP" evidence="4">
    <location>
        <begin position="22"/>
        <end position="133"/>
    </location>
</feature>
<dbReference type="PANTHER" id="PTHR11527">
    <property type="entry name" value="HEAT-SHOCK PROTEIN 20 FAMILY MEMBER"/>
    <property type="match status" value="1"/>
</dbReference>
<dbReference type="InterPro" id="IPR031107">
    <property type="entry name" value="Small_HSP"/>
</dbReference>
<dbReference type="InterPro" id="IPR008978">
    <property type="entry name" value="HSP20-like_chaperone"/>
</dbReference>
<proteinExistence type="inferred from homology"/>
<evidence type="ECO:0000259" key="4">
    <source>
        <dbReference type="PROSITE" id="PS01031"/>
    </source>
</evidence>
<dbReference type="RefSeq" id="WP_144633578.1">
    <property type="nucleotide sequence ID" value="NZ_BNAX01000020.1"/>
</dbReference>
<keyword evidence="6" id="KW-1185">Reference proteome</keyword>
<sequence>MTLMRFDPFRELDRLSEQVMGGSRALRTMPMEAFRRGDEFFVALDLPGVDPADVDLTVERNVVSIRATRRPARGEGDELIVDERPTGEFSRQLFLGDNLDPSRLEAGFERGVLTLRVPVSEASKPRRVEIGSGGGRQGIGTEATEREGANA</sequence>
<evidence type="ECO:0000313" key="6">
    <source>
        <dbReference type="Proteomes" id="UP000318578"/>
    </source>
</evidence>
<organism evidence="5 6">
    <name type="scientific">Amycolatopsis acidiphila</name>
    <dbReference type="NCBI Taxonomy" id="715473"/>
    <lineage>
        <taxon>Bacteria</taxon>
        <taxon>Bacillati</taxon>
        <taxon>Actinomycetota</taxon>
        <taxon>Actinomycetes</taxon>
        <taxon>Pseudonocardiales</taxon>
        <taxon>Pseudonocardiaceae</taxon>
        <taxon>Amycolatopsis</taxon>
    </lineage>
</organism>
<feature type="region of interest" description="Disordered" evidence="3">
    <location>
        <begin position="123"/>
        <end position="151"/>
    </location>
</feature>
<dbReference type="SUPFAM" id="SSF49764">
    <property type="entry name" value="HSP20-like chaperones"/>
    <property type="match status" value="1"/>
</dbReference>
<evidence type="ECO:0000256" key="3">
    <source>
        <dbReference type="SAM" id="MobiDB-lite"/>
    </source>
</evidence>
<gene>
    <name evidence="5" type="ORF">FNH06_03700</name>
</gene>
<dbReference type="OrthoDB" id="5242916at2"/>
<dbReference type="PROSITE" id="PS01031">
    <property type="entry name" value="SHSP"/>
    <property type="match status" value="1"/>
</dbReference>
<dbReference type="Pfam" id="PF00011">
    <property type="entry name" value="HSP20"/>
    <property type="match status" value="1"/>
</dbReference>
<name>A0A558AL56_9PSEU</name>
<evidence type="ECO:0000313" key="5">
    <source>
        <dbReference type="EMBL" id="TVT24941.1"/>
    </source>
</evidence>
<accession>A0A558AL56</accession>
<dbReference type="InterPro" id="IPR002068">
    <property type="entry name" value="A-crystallin/Hsp20_dom"/>
</dbReference>
<dbReference type="AlphaFoldDB" id="A0A558AL56"/>
<comment type="caution">
    <text evidence="5">The sequence shown here is derived from an EMBL/GenBank/DDBJ whole genome shotgun (WGS) entry which is preliminary data.</text>
</comment>
<protein>
    <submittedName>
        <fullName evidence="5">Hsp20/alpha crystallin family protein</fullName>
    </submittedName>
</protein>
<comment type="similarity">
    <text evidence="1 2">Belongs to the small heat shock protein (HSP20) family.</text>
</comment>
<dbReference type="CDD" id="cd06464">
    <property type="entry name" value="ACD_sHsps-like"/>
    <property type="match status" value="1"/>
</dbReference>
<dbReference type="Proteomes" id="UP000318578">
    <property type="component" value="Unassembled WGS sequence"/>
</dbReference>
<evidence type="ECO:0000256" key="1">
    <source>
        <dbReference type="PROSITE-ProRule" id="PRU00285"/>
    </source>
</evidence>